<gene>
    <name evidence="1" type="ORF">VHEMI08172</name>
</gene>
<sequence length="629" mass="70689">MEKASGGQDDVWRHLCIQPQCGACLEPFQHQDELISLFRSGDTIEIHEACQYTWMGCCEQTNARHATFCKTPLCERCRKEEESATVHRDCVQLFVRECDAPDKYFRLWRASVAMRPWRGCVVKVPRKKGLRDLDIALDRQDLAMIRTLIPELRHMVMEAIGGSARVWRYTAVVERAKSLSVHKNTRQLVFDSTDSLSRTGDLLTANGTGDRRAVVQLDRVLSWRRESGQLRLCKSRNLSIIRITMDAFGIAEIERLDSSQSTTNPGVSGHEVYIVEHPANLSLIEAVFDAGYCRLEFPEPRHLTLLNASVTPDASWPIQSIPSPPPHLGQHNDQLAPIQQFGHLQLASTNHAWGITIFFQSGYPVALHAHTRSAPTAVETFRRIPQSGQHSCVWLYFSLSEQDEVLSLSTQFIDDGEGDSSNGSSQPRPCRLLIRTKMQGDIKLGQHKASPFSMVTRETCRRPLLICNQYPLGMSVYSAHQIRMSRIDDISSEEADPLISDGYLTEASLENVATANVFTMRNSQLCTGILLQYKNGTSRCLGQYRLGVDQVVASVENPTHLYYATATKTYPLPIGKYKGIVVEFGTSPQRTPSNDMSSGCKADWISQTLSGFAEFWMTHRSSAMRFRQA</sequence>
<name>A0A0A1TMY6_9HYPO</name>
<dbReference type="OrthoDB" id="4763081at2759"/>
<dbReference type="AlphaFoldDB" id="A0A0A1TMY6"/>
<proteinExistence type="predicted"/>
<dbReference type="HOGENOM" id="CLU_024198_0_0_1"/>
<keyword evidence="2" id="KW-1185">Reference proteome</keyword>
<dbReference type="STRING" id="1531966.A0A0A1TMY6"/>
<accession>A0A0A1TMY6</accession>
<protein>
    <submittedName>
        <fullName evidence="1">Uncharacterized protein</fullName>
    </submittedName>
</protein>
<organism evidence="1 2">
    <name type="scientific">[Torrubiella] hemipterigena</name>
    <dbReference type="NCBI Taxonomy" id="1531966"/>
    <lineage>
        <taxon>Eukaryota</taxon>
        <taxon>Fungi</taxon>
        <taxon>Dikarya</taxon>
        <taxon>Ascomycota</taxon>
        <taxon>Pezizomycotina</taxon>
        <taxon>Sordariomycetes</taxon>
        <taxon>Hypocreomycetidae</taxon>
        <taxon>Hypocreales</taxon>
        <taxon>Clavicipitaceae</taxon>
        <taxon>Clavicipitaceae incertae sedis</taxon>
        <taxon>'Torrubiella' clade</taxon>
    </lineage>
</organism>
<evidence type="ECO:0000313" key="1">
    <source>
        <dbReference type="EMBL" id="CEJ92523.1"/>
    </source>
</evidence>
<evidence type="ECO:0000313" key="2">
    <source>
        <dbReference type="Proteomes" id="UP000039046"/>
    </source>
</evidence>
<dbReference type="Proteomes" id="UP000039046">
    <property type="component" value="Unassembled WGS sequence"/>
</dbReference>
<dbReference type="EMBL" id="CDHN01000004">
    <property type="protein sequence ID" value="CEJ92523.1"/>
    <property type="molecule type" value="Genomic_DNA"/>
</dbReference>
<reference evidence="1 2" key="1">
    <citation type="journal article" date="2015" name="Genome Announc.">
        <title>Draft Genome Sequence and Gene Annotation of the Entomopathogenic Fungus Verticillium hemipterigenum.</title>
        <authorList>
            <person name="Horn F."/>
            <person name="Habel A."/>
            <person name="Scharf D.H."/>
            <person name="Dworschak J."/>
            <person name="Brakhage A.A."/>
            <person name="Guthke R."/>
            <person name="Hertweck C."/>
            <person name="Linde J."/>
        </authorList>
    </citation>
    <scope>NUCLEOTIDE SEQUENCE [LARGE SCALE GENOMIC DNA]</scope>
</reference>